<keyword evidence="2" id="KW-1185">Reference proteome</keyword>
<organism evidence="1 2">
    <name type="scientific">Modestobacter italicus (strain DSM 44449 / CECT 9708 / BC 501)</name>
    <dbReference type="NCBI Taxonomy" id="2732864"/>
    <lineage>
        <taxon>Bacteria</taxon>
        <taxon>Bacillati</taxon>
        <taxon>Actinomycetota</taxon>
        <taxon>Actinomycetes</taxon>
        <taxon>Geodermatophilales</taxon>
        <taxon>Geodermatophilaceae</taxon>
        <taxon>Modestobacter</taxon>
    </lineage>
</organism>
<dbReference type="AlphaFoldDB" id="I4F3C7"/>
<reference evidence="1 2" key="1">
    <citation type="journal article" date="2012" name="J. Bacteriol.">
        <title>Genome Sequence of Radiation-Resistant Modestobacter marinus Strain BC501, a Representative Actinobacterium That Thrives on Calcareous Stone Surfaces.</title>
        <authorList>
            <person name="Normand P."/>
            <person name="Gury J."/>
            <person name="Pujic P."/>
            <person name="Chouaia B."/>
            <person name="Crotti E."/>
            <person name="Brusetti L."/>
            <person name="Daffonchio D."/>
            <person name="Vacherie B."/>
            <person name="Barbe V."/>
            <person name="Medigue C."/>
            <person name="Calteau A."/>
            <person name="Ghodhbane-Gtari F."/>
            <person name="Essoussi I."/>
            <person name="Nouioui I."/>
            <person name="Abbassi-Ghozzi I."/>
            <person name="Gtari M."/>
        </authorList>
    </citation>
    <scope>NUCLEOTIDE SEQUENCE [LARGE SCALE GENOMIC DNA]</scope>
    <source>
        <strain evidence="2">BC 501</strain>
    </source>
</reference>
<evidence type="ECO:0000313" key="2">
    <source>
        <dbReference type="Proteomes" id="UP000006461"/>
    </source>
</evidence>
<protein>
    <submittedName>
        <fullName evidence="1">Uncharacterized protein</fullName>
    </submittedName>
</protein>
<dbReference type="OrthoDB" id="4409815at2"/>
<dbReference type="HOGENOM" id="CLU_2382958_0_0_11"/>
<dbReference type="EMBL" id="FO203431">
    <property type="protein sequence ID" value="CCH90140.1"/>
    <property type="molecule type" value="Genomic_DNA"/>
</dbReference>
<accession>I4F3C7</accession>
<sequence>MLELNADSFLWDDEHGALREDELRAYGVSTALIARLRAWFDAAFPTAGAAADPETQVGRPWSLRLAAHLQQELPGYDVHLPSGRVSRPLHEWLP</sequence>
<name>I4F3C7_MODI5</name>
<dbReference type="Proteomes" id="UP000006461">
    <property type="component" value="Chromosome"/>
</dbReference>
<proteinExistence type="predicted"/>
<evidence type="ECO:0000313" key="1">
    <source>
        <dbReference type="EMBL" id="CCH90140.1"/>
    </source>
</evidence>
<dbReference type="KEGG" id="mmar:MODMU_4759"/>
<gene>
    <name evidence="1" type="ordered locus">MODMU_4759</name>
</gene>